<comment type="subcellular location">
    <subcellularLocation>
        <location evidence="3">Cytoplasm</location>
    </subcellularLocation>
</comment>
<dbReference type="GO" id="GO:0005737">
    <property type="term" value="C:cytoplasm"/>
    <property type="evidence" value="ECO:0007669"/>
    <property type="project" value="UniProtKB-SubCell"/>
</dbReference>
<evidence type="ECO:0000256" key="2">
    <source>
        <dbReference type="ARBA" id="ARBA00023186"/>
    </source>
</evidence>
<comment type="similarity">
    <text evidence="1 3">Belongs to the UreD family.</text>
</comment>
<dbReference type="Pfam" id="PF01774">
    <property type="entry name" value="UreD"/>
    <property type="match status" value="1"/>
</dbReference>
<accession>A0A084U530</accession>
<organism evidence="4 5">
    <name type="scientific">Nitratireductor basaltis</name>
    <dbReference type="NCBI Taxonomy" id="472175"/>
    <lineage>
        <taxon>Bacteria</taxon>
        <taxon>Pseudomonadati</taxon>
        <taxon>Pseudomonadota</taxon>
        <taxon>Alphaproteobacteria</taxon>
        <taxon>Hyphomicrobiales</taxon>
        <taxon>Phyllobacteriaceae</taxon>
        <taxon>Nitratireductor</taxon>
    </lineage>
</organism>
<reference evidence="4 5" key="1">
    <citation type="submission" date="2014-05" db="EMBL/GenBank/DDBJ databases">
        <title>Draft Genome Sequence of Nitratireductor basaltis Strain UMTGB225, A Marine Bacterium Isolated from Green Barrel Tunicate.</title>
        <authorList>
            <person name="Gan H.Y."/>
        </authorList>
    </citation>
    <scope>NUCLEOTIDE SEQUENCE [LARGE SCALE GENOMIC DNA]</scope>
    <source>
        <strain evidence="4 5">UMTGB225</strain>
    </source>
</reference>
<name>A0A084U530_9HYPH</name>
<evidence type="ECO:0000256" key="1">
    <source>
        <dbReference type="ARBA" id="ARBA00007177"/>
    </source>
</evidence>
<keyword evidence="3" id="KW-0963">Cytoplasm</keyword>
<dbReference type="GO" id="GO:0016151">
    <property type="term" value="F:nickel cation binding"/>
    <property type="evidence" value="ECO:0007669"/>
    <property type="project" value="UniProtKB-UniRule"/>
</dbReference>
<dbReference type="HAMAP" id="MF_01384">
    <property type="entry name" value="UreD"/>
    <property type="match status" value="1"/>
</dbReference>
<comment type="function">
    <text evidence="3">Required for maturation of urease via the functional incorporation of the urease nickel metallocenter.</text>
</comment>
<dbReference type="EMBL" id="JMQM01000003">
    <property type="protein sequence ID" value="KFB08066.1"/>
    <property type="molecule type" value="Genomic_DNA"/>
</dbReference>
<keyword evidence="2 3" id="KW-0143">Chaperone</keyword>
<dbReference type="Proteomes" id="UP000053675">
    <property type="component" value="Unassembled WGS sequence"/>
</dbReference>
<evidence type="ECO:0000313" key="4">
    <source>
        <dbReference type="EMBL" id="KFB08066.1"/>
    </source>
</evidence>
<protein>
    <recommendedName>
        <fullName evidence="3">Urease accessory protein UreD</fullName>
    </recommendedName>
</protein>
<evidence type="ECO:0000313" key="5">
    <source>
        <dbReference type="Proteomes" id="UP000053675"/>
    </source>
</evidence>
<dbReference type="PATRIC" id="fig|472175.3.peg.3273"/>
<dbReference type="STRING" id="472175.EL18_03276"/>
<keyword evidence="3" id="KW-0996">Nickel insertion</keyword>
<keyword evidence="5" id="KW-1185">Reference proteome</keyword>
<gene>
    <name evidence="3 4" type="primary">ureD</name>
    <name evidence="4" type="ORF">EL18_03276</name>
</gene>
<dbReference type="InterPro" id="IPR002669">
    <property type="entry name" value="UreD"/>
</dbReference>
<comment type="subunit">
    <text evidence="3">UreD, UreF and UreG form a complex that acts as a GTP-hydrolysis-dependent molecular chaperone, activating the urease apoprotein by helping to assemble the nickel containing metallocenter of UreC. The UreE protein probably delivers the nickel.</text>
</comment>
<dbReference type="RefSeq" id="WP_036486637.1">
    <property type="nucleotide sequence ID" value="NZ_JMQM01000003.1"/>
</dbReference>
<comment type="caution">
    <text evidence="4">The sequence shown here is derived from an EMBL/GenBank/DDBJ whole genome shotgun (WGS) entry which is preliminary data.</text>
</comment>
<dbReference type="PANTHER" id="PTHR33643">
    <property type="entry name" value="UREASE ACCESSORY PROTEIN D"/>
    <property type="match status" value="1"/>
</dbReference>
<dbReference type="PANTHER" id="PTHR33643:SF1">
    <property type="entry name" value="UREASE ACCESSORY PROTEIN D"/>
    <property type="match status" value="1"/>
</dbReference>
<dbReference type="eggNOG" id="COG0829">
    <property type="taxonomic scope" value="Bacteria"/>
</dbReference>
<dbReference type="AlphaFoldDB" id="A0A084U530"/>
<dbReference type="OrthoDB" id="9798842at2"/>
<evidence type="ECO:0000256" key="3">
    <source>
        <dbReference type="HAMAP-Rule" id="MF_01384"/>
    </source>
</evidence>
<proteinExistence type="inferred from homology"/>
<sequence>MNVAASIADFETLPRLQRARGAGRIAVGQIAGRTRLRTLFQEGCAKIRLPRPTGPAVEAVLINTSGGLTGGDVVEWQAEAQAGSRLSITTQACERIYRSSGGAAELTTRLRVAASAHIDWLPQETILFGQSRLERSLDIELEGDATLTALEAVLIGREAMGEAARDACLSDNWRIRRDGRLIHAEATRLTGADIERDASSLLAGCNAFATLVSIAPDAEARLEKLRPFLATLPHAGASAMGERLVLRFLAPTGIALRRSLQPAIAALSGAGSVPRLWTI</sequence>